<keyword evidence="11" id="KW-1185">Reference proteome</keyword>
<evidence type="ECO:0000256" key="7">
    <source>
        <dbReference type="ARBA" id="ARBA00023033"/>
    </source>
</evidence>
<evidence type="ECO:0000256" key="3">
    <source>
        <dbReference type="ARBA" id="ARBA00005349"/>
    </source>
</evidence>
<evidence type="ECO:0000256" key="8">
    <source>
        <dbReference type="ARBA" id="ARBA00065734"/>
    </source>
</evidence>
<dbReference type="Proteomes" id="UP000606935">
    <property type="component" value="Unassembled WGS sequence"/>
</dbReference>
<evidence type="ECO:0000256" key="2">
    <source>
        <dbReference type="ARBA" id="ARBA00004749"/>
    </source>
</evidence>
<evidence type="ECO:0000256" key="1">
    <source>
        <dbReference type="ARBA" id="ARBA00001974"/>
    </source>
</evidence>
<sequence length="390" mass="43465">MSERMQKFDIVVVGGNMVGASAALGLAHQGYRVAVIEPAMPTPFDAMQPPDVRVSAISLASEQLLEALGAWSFIKEMRHCCYRRLSVWEEQGRTDFSSDELDCEHLGHIIENRIVQLGLHQALAAYPVSWFSAGIKGLQQTHEMAVAELDDGTRLQAELIIGADGAASRVRQLSGIATHGWQYAQQALAISIKTEQAQQDITWQRFRPSGPLAFLPLYQGYASLVWYNSAAEIQRLKALSFEALKYEVQAVFPEELINFDILETASFPLTRMHANNYVHQRVVLLGDAAHTINPLAGQGVNLGFKDVACLLELLAEHTWLADKHQLDTKLQQYQRKRYKDNLLMMSTMDMLYAAFSNNIAPLKALRNLGLGLAQRAGPVKRQVTRYAMGL</sequence>
<evidence type="ECO:0000313" key="11">
    <source>
        <dbReference type="Proteomes" id="UP000606935"/>
    </source>
</evidence>
<dbReference type="FunFam" id="3.50.50.60:FF:000021">
    <property type="entry name" value="Ubiquinone biosynthesis monooxygenase COQ6"/>
    <property type="match status" value="1"/>
</dbReference>
<evidence type="ECO:0000256" key="6">
    <source>
        <dbReference type="ARBA" id="ARBA00023002"/>
    </source>
</evidence>
<dbReference type="SUPFAM" id="SSF51905">
    <property type="entry name" value="FAD/NAD(P)-binding domain"/>
    <property type="match status" value="1"/>
</dbReference>
<comment type="similarity">
    <text evidence="3">Belongs to the UbiH/COQ6 family.</text>
</comment>
<protein>
    <submittedName>
        <fullName evidence="10">2-octaprenyl-3-methyl-6-methoxy-1,4-benzoquinol hydroxylase</fullName>
    </submittedName>
</protein>
<dbReference type="InterPro" id="IPR051205">
    <property type="entry name" value="UbiH/COQ6_monooxygenase"/>
</dbReference>
<dbReference type="PANTHER" id="PTHR43876:SF10">
    <property type="entry name" value="3-DEMETHOXYUBIQUINOL 3-HYDROXYLASE"/>
    <property type="match status" value="1"/>
</dbReference>
<reference evidence="10" key="2">
    <citation type="submission" date="2020-09" db="EMBL/GenBank/DDBJ databases">
        <authorList>
            <person name="Sun Q."/>
            <person name="Zhou Y."/>
        </authorList>
    </citation>
    <scope>NUCLEOTIDE SEQUENCE</scope>
    <source>
        <strain evidence="10">CGMCC 1.7086</strain>
    </source>
</reference>
<organism evidence="10 11">
    <name type="scientific">Bowmanella pacifica</name>
    <dbReference type="NCBI Taxonomy" id="502051"/>
    <lineage>
        <taxon>Bacteria</taxon>
        <taxon>Pseudomonadati</taxon>
        <taxon>Pseudomonadota</taxon>
        <taxon>Gammaproteobacteria</taxon>
        <taxon>Alteromonadales</taxon>
        <taxon>Alteromonadaceae</taxon>
        <taxon>Bowmanella</taxon>
    </lineage>
</organism>
<evidence type="ECO:0000256" key="4">
    <source>
        <dbReference type="ARBA" id="ARBA00022630"/>
    </source>
</evidence>
<gene>
    <name evidence="10" type="primary">ubiF</name>
    <name evidence="10" type="ORF">GCM10010982_36850</name>
</gene>
<feature type="domain" description="FAD-binding" evidence="9">
    <location>
        <begin position="8"/>
        <end position="328"/>
    </location>
</feature>
<dbReference type="InterPro" id="IPR010971">
    <property type="entry name" value="UbiH/COQ6"/>
</dbReference>
<dbReference type="PRINTS" id="PR00420">
    <property type="entry name" value="RNGMNOXGNASE"/>
</dbReference>
<dbReference type="InterPro" id="IPR002938">
    <property type="entry name" value="FAD-bd"/>
</dbReference>
<dbReference type="GO" id="GO:0008682">
    <property type="term" value="F:3-demethoxyubiquinol 3-hydroxylase activity"/>
    <property type="evidence" value="ECO:0007669"/>
    <property type="project" value="TreeGrafter"/>
</dbReference>
<keyword evidence="4" id="KW-0285">Flavoprotein</keyword>
<keyword evidence="5" id="KW-0274">FAD</keyword>
<dbReference type="GO" id="GO:0110142">
    <property type="term" value="C:ubiquinone biosynthesis complex"/>
    <property type="evidence" value="ECO:0007669"/>
    <property type="project" value="UniProtKB-ARBA"/>
</dbReference>
<accession>A0A917Z3N0</accession>
<dbReference type="AlphaFoldDB" id="A0A917Z3N0"/>
<comment type="cofactor">
    <cofactor evidence="1">
        <name>FAD</name>
        <dbReference type="ChEBI" id="CHEBI:57692"/>
    </cofactor>
</comment>
<evidence type="ECO:0000256" key="5">
    <source>
        <dbReference type="ARBA" id="ARBA00022827"/>
    </source>
</evidence>
<reference evidence="10" key="1">
    <citation type="journal article" date="2014" name="Int. J. Syst. Evol. Microbiol.">
        <title>Complete genome sequence of Corynebacterium casei LMG S-19264T (=DSM 44701T), isolated from a smear-ripened cheese.</title>
        <authorList>
            <consortium name="US DOE Joint Genome Institute (JGI-PGF)"/>
            <person name="Walter F."/>
            <person name="Albersmeier A."/>
            <person name="Kalinowski J."/>
            <person name="Ruckert C."/>
        </authorList>
    </citation>
    <scope>NUCLEOTIDE SEQUENCE</scope>
    <source>
        <strain evidence="10">CGMCC 1.7086</strain>
    </source>
</reference>
<evidence type="ECO:0000259" key="9">
    <source>
        <dbReference type="Pfam" id="PF01494"/>
    </source>
</evidence>
<dbReference type="NCBIfam" id="TIGR01988">
    <property type="entry name" value="Ubi-OHases"/>
    <property type="match status" value="1"/>
</dbReference>
<keyword evidence="6" id="KW-0560">Oxidoreductase</keyword>
<comment type="caution">
    <text evidence="10">The sequence shown here is derived from an EMBL/GenBank/DDBJ whole genome shotgun (WGS) entry which is preliminary data.</text>
</comment>
<dbReference type="PANTHER" id="PTHR43876">
    <property type="entry name" value="UBIQUINONE BIOSYNTHESIS MONOOXYGENASE COQ6, MITOCHONDRIAL"/>
    <property type="match status" value="1"/>
</dbReference>
<comment type="pathway">
    <text evidence="2">Cofactor biosynthesis; ubiquinone biosynthesis.</text>
</comment>
<keyword evidence="7" id="KW-0503">Monooxygenase</keyword>
<dbReference type="EMBL" id="BMLS01000008">
    <property type="protein sequence ID" value="GGO74312.1"/>
    <property type="molecule type" value="Genomic_DNA"/>
</dbReference>
<dbReference type="GO" id="GO:0071949">
    <property type="term" value="F:FAD binding"/>
    <property type="evidence" value="ECO:0007669"/>
    <property type="project" value="InterPro"/>
</dbReference>
<dbReference type="Gene3D" id="3.50.50.60">
    <property type="entry name" value="FAD/NAD(P)-binding domain"/>
    <property type="match status" value="2"/>
</dbReference>
<evidence type="ECO:0000313" key="10">
    <source>
        <dbReference type="EMBL" id="GGO74312.1"/>
    </source>
</evidence>
<dbReference type="InterPro" id="IPR036188">
    <property type="entry name" value="FAD/NAD-bd_sf"/>
</dbReference>
<comment type="subunit">
    <text evidence="8">Component of the Ubi complex metabolon, which regroups five ubiquinone biosynthesis proteins (UbiE, UbiF, UbiG, UbiH and UbiI) and two accessory factors (UbiK and the lipid-binding protein UbiJ).</text>
</comment>
<dbReference type="Pfam" id="PF01494">
    <property type="entry name" value="FAD_binding_3"/>
    <property type="match status" value="1"/>
</dbReference>
<proteinExistence type="inferred from homology"/>
<name>A0A917Z3N0_9ALTE</name>
<dbReference type="GO" id="GO:0006744">
    <property type="term" value="P:ubiquinone biosynthetic process"/>
    <property type="evidence" value="ECO:0007669"/>
    <property type="project" value="InterPro"/>
</dbReference>